<dbReference type="AlphaFoldDB" id="A0A9Q0E2G8"/>
<evidence type="ECO:0000313" key="3">
    <source>
        <dbReference type="Proteomes" id="UP001148018"/>
    </source>
</evidence>
<feature type="compositionally biased region" description="Basic and acidic residues" evidence="1">
    <location>
        <begin position="70"/>
        <end position="94"/>
    </location>
</feature>
<keyword evidence="3" id="KW-1185">Reference proteome</keyword>
<dbReference type="Proteomes" id="UP001148018">
    <property type="component" value="Unassembled WGS sequence"/>
</dbReference>
<comment type="caution">
    <text evidence="2">The sequence shown here is derived from an EMBL/GenBank/DDBJ whole genome shotgun (WGS) entry which is preliminary data.</text>
</comment>
<reference evidence="2" key="1">
    <citation type="submission" date="2022-07" db="EMBL/GenBank/DDBJ databases">
        <title>Chromosome-level genome of Muraenolepis orangiensis.</title>
        <authorList>
            <person name="Kim J."/>
        </authorList>
    </citation>
    <scope>NUCLEOTIDE SEQUENCE</scope>
    <source>
        <strain evidence="2">KU_S4_2022</strain>
        <tissue evidence="2">Muscle</tissue>
    </source>
</reference>
<feature type="non-terminal residue" evidence="2">
    <location>
        <position position="1"/>
    </location>
</feature>
<accession>A0A9Q0E2G8</accession>
<evidence type="ECO:0000313" key="2">
    <source>
        <dbReference type="EMBL" id="KAJ3596867.1"/>
    </source>
</evidence>
<evidence type="ECO:0000256" key="1">
    <source>
        <dbReference type="SAM" id="MobiDB-lite"/>
    </source>
</evidence>
<organism evidence="2 3">
    <name type="scientific">Muraenolepis orangiensis</name>
    <name type="common">Patagonian moray cod</name>
    <dbReference type="NCBI Taxonomy" id="630683"/>
    <lineage>
        <taxon>Eukaryota</taxon>
        <taxon>Metazoa</taxon>
        <taxon>Chordata</taxon>
        <taxon>Craniata</taxon>
        <taxon>Vertebrata</taxon>
        <taxon>Euteleostomi</taxon>
        <taxon>Actinopterygii</taxon>
        <taxon>Neopterygii</taxon>
        <taxon>Teleostei</taxon>
        <taxon>Neoteleostei</taxon>
        <taxon>Acanthomorphata</taxon>
        <taxon>Zeiogadaria</taxon>
        <taxon>Gadariae</taxon>
        <taxon>Gadiformes</taxon>
        <taxon>Muraenolepidoidei</taxon>
        <taxon>Muraenolepididae</taxon>
        <taxon>Muraenolepis</taxon>
    </lineage>
</organism>
<dbReference type="EMBL" id="JANIIK010000110">
    <property type="protein sequence ID" value="KAJ3596867.1"/>
    <property type="molecule type" value="Genomic_DNA"/>
</dbReference>
<proteinExistence type="predicted"/>
<gene>
    <name evidence="2" type="ORF">NHX12_003267</name>
</gene>
<protein>
    <submittedName>
        <fullName evidence="2">Uncharacterized protein</fullName>
    </submittedName>
</protein>
<name>A0A9Q0E2G8_9TELE</name>
<sequence length="143" mass="14824">NAGAAGGSSPRCTCGHAGVTVLAGAAPPLLIARLIAFKLLEWKHERQLKQLPASVGRDTVTPLTQATGGQRREAGETRRTDPSCDLPADERECADIAANKPTGGFWPIPAAGTEPRDDRPGQKTPPSLPHTDKSVPSAADTGA</sequence>
<feature type="non-terminal residue" evidence="2">
    <location>
        <position position="143"/>
    </location>
</feature>
<feature type="region of interest" description="Disordered" evidence="1">
    <location>
        <begin position="48"/>
        <end position="143"/>
    </location>
</feature>